<proteinExistence type="predicted"/>
<gene>
    <name evidence="1" type="ORF">XBLMG947_1028</name>
</gene>
<dbReference type="EMBL" id="FLTX01000013">
    <property type="protein sequence ID" value="SBV50250.1"/>
    <property type="molecule type" value="Genomic_DNA"/>
</dbReference>
<dbReference type="Proteomes" id="UP000092503">
    <property type="component" value="Unassembled WGS sequence"/>
</dbReference>
<evidence type="ECO:0000313" key="1">
    <source>
        <dbReference type="EMBL" id="SBV50250.1"/>
    </source>
</evidence>
<accession>A0A1C3NIK8</accession>
<protein>
    <submittedName>
        <fullName evidence="1">Uncharacterized protein</fullName>
    </submittedName>
</protein>
<evidence type="ECO:0000313" key="2">
    <source>
        <dbReference type="Proteomes" id="UP000092503"/>
    </source>
</evidence>
<sequence length="56" mass="5865">MGWKSQRGLAHGYGWSVGAAPIRPAGTFPRRRGKGAGVLVKGGGRELACLSSEGRR</sequence>
<organism evidence="1 2">
    <name type="scientific">Xanthomonas bromi</name>
    <dbReference type="NCBI Taxonomy" id="56449"/>
    <lineage>
        <taxon>Bacteria</taxon>
        <taxon>Pseudomonadati</taxon>
        <taxon>Pseudomonadota</taxon>
        <taxon>Gammaproteobacteria</taxon>
        <taxon>Lysobacterales</taxon>
        <taxon>Lysobacteraceae</taxon>
        <taxon>Xanthomonas</taxon>
    </lineage>
</organism>
<reference evidence="1 2" key="1">
    <citation type="submission" date="2016-06" db="EMBL/GenBank/DDBJ databases">
        <authorList>
            <person name="Kjaerup R.B."/>
            <person name="Dalgaard T.S."/>
            <person name="Juul-Madsen H.R."/>
        </authorList>
    </citation>
    <scope>NUCLEOTIDE SEQUENCE [LARGE SCALE GENOMIC DNA]</scope>
    <source>
        <strain evidence="1">LMG947</strain>
    </source>
</reference>
<dbReference type="AlphaFoldDB" id="A0A1C3NIK8"/>
<name>A0A1C3NIK8_9XANT</name>